<dbReference type="InterPro" id="IPR043129">
    <property type="entry name" value="ATPase_NBD"/>
</dbReference>
<proteinExistence type="predicted"/>
<name>K2GZV5_9BACT</name>
<comment type="caution">
    <text evidence="2">The sequence shown here is derived from an EMBL/GenBank/DDBJ whole genome shotgun (WGS) entry which is preliminary data.</text>
</comment>
<organism evidence="2">
    <name type="scientific">uncultured bacterium</name>
    <name type="common">gcode 4</name>
    <dbReference type="NCBI Taxonomy" id="1234023"/>
    <lineage>
        <taxon>Bacteria</taxon>
        <taxon>environmental samples</taxon>
    </lineage>
</organism>
<reference evidence="2" key="1">
    <citation type="journal article" date="2012" name="Science">
        <title>Fermentation, hydrogen, and sulfur metabolism in multiple uncultivated bacterial phyla.</title>
        <authorList>
            <person name="Wrighton K.C."/>
            <person name="Thomas B.C."/>
            <person name="Sharon I."/>
            <person name="Miller C.S."/>
            <person name="Castelle C.J."/>
            <person name="VerBerkmoes N.C."/>
            <person name="Wilkins M.J."/>
            <person name="Hettich R.L."/>
            <person name="Lipton M.S."/>
            <person name="Williams K.H."/>
            <person name="Long P.E."/>
            <person name="Banfield J.F."/>
        </authorList>
    </citation>
    <scope>NUCLEOTIDE SEQUENCE [LARGE SCALE GENOMIC DNA]</scope>
</reference>
<sequence>MSFRISNILDYDTFLAIDIWAFKIKVLVCKIDWQELKIIWSSTLRQSKKDMYNGEITDISSISKSIQKAVTKACQSLDSIPTDALVLLNSSELIYDFTSINYVRKWNNSPIGMKEIDEMIEDVEIRSLDKIKTKTESRLWIIEAEMKLVTTSITWIYVDGQRITNPIGFTGKNIKFNIINVFSPVSRFMILKNIIHDLWLNLISVVPLPISLPKLIEDSPYNYDNNIYLDIWYSKTTVILQSNSEILWFNILNFWYSLLEDELRSHLDKSYLDIENILWSLDEKYEEYKEIVDWALNFIFDSMVIAIQDIEKTFFAKNVFVSWAWVSEVLKKGIAEHFEKNHIGKHITVVDEFLTDENLKEYNNNAMLWAVSLAKAGKELMAIKKDPLVRILRYVLYKYE</sequence>
<feature type="domain" description="SHS2" evidence="1">
    <location>
        <begin position="14"/>
        <end position="216"/>
    </location>
</feature>
<dbReference type="EMBL" id="AMFJ01000241">
    <property type="protein sequence ID" value="EKE29055.1"/>
    <property type="molecule type" value="Genomic_DNA"/>
</dbReference>
<dbReference type="SMART" id="SM00842">
    <property type="entry name" value="FtsA"/>
    <property type="match status" value="1"/>
</dbReference>
<evidence type="ECO:0000259" key="1">
    <source>
        <dbReference type="SMART" id="SM00842"/>
    </source>
</evidence>
<evidence type="ECO:0000313" key="2">
    <source>
        <dbReference type="EMBL" id="EKE29055.1"/>
    </source>
</evidence>
<dbReference type="AlphaFoldDB" id="K2GZV5"/>
<keyword evidence="2" id="KW-0131">Cell cycle</keyword>
<gene>
    <name evidence="2" type="ORF">ACD_2C00241G0008</name>
</gene>
<dbReference type="InterPro" id="IPR003494">
    <property type="entry name" value="SHS2_FtsA"/>
</dbReference>
<protein>
    <submittedName>
        <fullName evidence="2">Cell division protein (Septum formation)</fullName>
    </submittedName>
</protein>
<keyword evidence="2" id="KW-0132">Cell division</keyword>
<dbReference type="GO" id="GO:0051301">
    <property type="term" value="P:cell division"/>
    <property type="evidence" value="ECO:0007669"/>
    <property type="project" value="UniProtKB-KW"/>
</dbReference>
<accession>K2GZV5</accession>
<dbReference type="SUPFAM" id="SSF53067">
    <property type="entry name" value="Actin-like ATPase domain"/>
    <property type="match status" value="1"/>
</dbReference>